<dbReference type="AlphaFoldDB" id="A0A941AMJ8"/>
<dbReference type="Proteomes" id="UP000674234">
    <property type="component" value="Unassembled WGS sequence"/>
</dbReference>
<sequence length="1015" mass="109974">MYEYLDAVVARAAVWPAHRTPGSWPDMNGKAAGPASWRQWLRETMRIPGFLAGLEQASPVLTHRVCEICEGRDVSEPAMRRAVLSVMRYLLRASGRATPFGLFAGVAPARIAALPTAHVDTGHRAVPRVDATWLAGVIERLEAEPALRPHLKVMANNLVFERDGQLVLEHRPAGATRDQPTHVSVRATAPIRTAMSLSHSPVRLGELAEKLAADFPGVPTAVIDRLLADVAAQRLLVTSLRPPMTAADPLGHLLSELEEMGAGRLAEVAETVRRLRRIAQEVAHHDDAPTSAITRSRHARLAADMAAVSPVTGSALAVDLRMDLDLAVPESVAAEAAKAAGVLVRLARRPDLGAGWVAWHGHFLERYGPRALVPVLDAVDPDIGLGYPVGYLGAPSPPSAALSERDVKLLALAQKAALGGQHEILLDEATVTDLEVAGSEGPIQPTTELTVRVHAPSVRSLSEGEFTLAIVGVSRTAGTTTGRFLHLFDDEERARMSALYAELPTAVRGALRAQISSPALHIETENVARAPRVATHLLPLGEYHDGGEGLIALEDLALTADIHRLYLVSRSQHRPVEPVVLNAVEPVKRTHPLVRFLTEVTNALSVPCASFDWGAAAGLPFLPALRYGRTILTPARWLLTAADLREGRDWEAALTSWRDEVGLPQRVYLGDGDQRLGLDLSEAAHRALLRAQLERTGTAVLRATPGADAAGWIGGHVHEIVVPLVSARRPARTPEWLGRAEVVTRDNGHLPGCEGRLYIKLYGHPDRQSRILIHHLPCLLEELGEQARWWFLRYQDPEEHLRLRLTVPADSFALVGGWTRTLRRAGLIARVQWDTDFPETARFGGQAALAAAETYFAADSAAALAQLSASAERGGPDVRALTAASMFDIVTAMIGDTAKSLRWLIEHAAAEPSAPPRALYDQALALANPHNHRDLAAQPGGVQVVSCWSRRRQALAAYRRALEETGTSPTAVLLPELLHLHHVRMAGTSLKDERVCLHLARAAALSWTARARRRS</sequence>
<dbReference type="Pfam" id="PF04738">
    <property type="entry name" value="Lant_dehydr_N"/>
    <property type="match status" value="1"/>
</dbReference>
<reference evidence="3" key="1">
    <citation type="submission" date="2021-02" db="EMBL/GenBank/DDBJ databases">
        <title>Draft genome sequence of Microbispora sp. RL4-1S isolated from rice leaves in Thailand.</title>
        <authorList>
            <person name="Muangham S."/>
            <person name="Duangmal K."/>
        </authorList>
    </citation>
    <scope>NUCLEOTIDE SEQUENCE</scope>
    <source>
        <strain evidence="3">RL4-1S</strain>
    </source>
</reference>
<proteinExistence type="predicted"/>
<dbReference type="InterPro" id="IPR006827">
    <property type="entry name" value="Lant_deHydtase_N"/>
</dbReference>
<comment type="caution">
    <text evidence="3">The sequence shown here is derived from an EMBL/GenBank/DDBJ whole genome shotgun (WGS) entry which is preliminary data.</text>
</comment>
<evidence type="ECO:0000259" key="1">
    <source>
        <dbReference type="Pfam" id="PF04738"/>
    </source>
</evidence>
<keyword evidence="4" id="KW-1185">Reference proteome</keyword>
<dbReference type="NCBIfam" id="TIGR03891">
    <property type="entry name" value="thiopep_ocin"/>
    <property type="match status" value="1"/>
</dbReference>
<dbReference type="InterPro" id="IPR023809">
    <property type="entry name" value="Thiopep_bacteriocin_synth_dom"/>
</dbReference>
<dbReference type="EMBL" id="JAFCNB010000019">
    <property type="protein sequence ID" value="MBP2707383.1"/>
    <property type="molecule type" value="Genomic_DNA"/>
</dbReference>
<name>A0A941AMJ8_9ACTN</name>
<evidence type="ECO:0000313" key="4">
    <source>
        <dbReference type="Proteomes" id="UP000674234"/>
    </source>
</evidence>
<dbReference type="Pfam" id="PF14028">
    <property type="entry name" value="Lant_dehydr_C"/>
    <property type="match status" value="1"/>
</dbReference>
<gene>
    <name evidence="3" type="ORF">JOL79_26715</name>
</gene>
<feature type="domain" description="Lantibiotic dehydratase N-terminal" evidence="1">
    <location>
        <begin position="49"/>
        <end position="689"/>
    </location>
</feature>
<evidence type="ECO:0000259" key="2">
    <source>
        <dbReference type="Pfam" id="PF14028"/>
    </source>
</evidence>
<organism evidence="3 4">
    <name type="scientific">Microbispora oryzae</name>
    <dbReference type="NCBI Taxonomy" id="2806554"/>
    <lineage>
        <taxon>Bacteria</taxon>
        <taxon>Bacillati</taxon>
        <taxon>Actinomycetota</taxon>
        <taxon>Actinomycetes</taxon>
        <taxon>Streptosporangiales</taxon>
        <taxon>Streptosporangiaceae</taxon>
        <taxon>Microbispora</taxon>
    </lineage>
</organism>
<evidence type="ECO:0000313" key="3">
    <source>
        <dbReference type="EMBL" id="MBP2707383.1"/>
    </source>
</evidence>
<accession>A0A941AMJ8</accession>
<protein>
    <submittedName>
        <fullName evidence="3">Lantibiotic dehydratase</fullName>
    </submittedName>
</protein>
<feature type="domain" description="Thiopeptide-type bacteriocin biosynthesis" evidence="2">
    <location>
        <begin position="757"/>
        <end position="1003"/>
    </location>
</feature>